<dbReference type="AlphaFoldDB" id="A0A433TZ37"/>
<dbReference type="Pfam" id="PF00444">
    <property type="entry name" value="Ribosomal_L36"/>
    <property type="match status" value="1"/>
</dbReference>
<protein>
    <recommendedName>
        <fullName evidence="4">39S ribosomal protein L36, mitochondrial</fullName>
    </recommendedName>
</protein>
<dbReference type="GO" id="GO:0005840">
    <property type="term" value="C:ribosome"/>
    <property type="evidence" value="ECO:0007669"/>
    <property type="project" value="UniProtKB-KW"/>
</dbReference>
<dbReference type="EMBL" id="RQTK01000126">
    <property type="protein sequence ID" value="RUS86843.1"/>
    <property type="molecule type" value="Genomic_DNA"/>
</dbReference>
<organism evidence="5 6">
    <name type="scientific">Elysia chlorotica</name>
    <name type="common">Eastern emerald elysia</name>
    <name type="synonym">Sea slug</name>
    <dbReference type="NCBI Taxonomy" id="188477"/>
    <lineage>
        <taxon>Eukaryota</taxon>
        <taxon>Metazoa</taxon>
        <taxon>Spiralia</taxon>
        <taxon>Lophotrochozoa</taxon>
        <taxon>Mollusca</taxon>
        <taxon>Gastropoda</taxon>
        <taxon>Heterobranchia</taxon>
        <taxon>Euthyneura</taxon>
        <taxon>Panpulmonata</taxon>
        <taxon>Sacoglossa</taxon>
        <taxon>Placobranchoidea</taxon>
        <taxon>Plakobranchidae</taxon>
        <taxon>Elysia</taxon>
    </lineage>
</organism>
<keyword evidence="6" id="KW-1185">Reference proteome</keyword>
<keyword evidence="3" id="KW-0687">Ribonucleoprotein</keyword>
<dbReference type="GO" id="GO:0003735">
    <property type="term" value="F:structural constituent of ribosome"/>
    <property type="evidence" value="ECO:0007669"/>
    <property type="project" value="InterPro"/>
</dbReference>
<name>A0A433TZ37_ELYCH</name>
<dbReference type="STRING" id="188477.A0A433TZ37"/>
<evidence type="ECO:0000256" key="4">
    <source>
        <dbReference type="ARBA" id="ARBA00035411"/>
    </source>
</evidence>
<dbReference type="InterPro" id="IPR035977">
    <property type="entry name" value="Ribosomal_bL36_sp"/>
</dbReference>
<comment type="caution">
    <text evidence="5">The sequence shown here is derived from an EMBL/GenBank/DDBJ whole genome shotgun (WGS) entry which is preliminary data.</text>
</comment>
<evidence type="ECO:0000256" key="3">
    <source>
        <dbReference type="ARBA" id="ARBA00023274"/>
    </source>
</evidence>
<dbReference type="Proteomes" id="UP000271974">
    <property type="component" value="Unassembled WGS sequence"/>
</dbReference>
<reference evidence="5 6" key="1">
    <citation type="submission" date="2019-01" db="EMBL/GenBank/DDBJ databases">
        <title>A draft genome assembly of the solar-powered sea slug Elysia chlorotica.</title>
        <authorList>
            <person name="Cai H."/>
            <person name="Li Q."/>
            <person name="Fang X."/>
            <person name="Li J."/>
            <person name="Curtis N.E."/>
            <person name="Altenburger A."/>
            <person name="Shibata T."/>
            <person name="Feng M."/>
            <person name="Maeda T."/>
            <person name="Schwartz J.A."/>
            <person name="Shigenobu S."/>
            <person name="Lundholm N."/>
            <person name="Nishiyama T."/>
            <person name="Yang H."/>
            <person name="Hasebe M."/>
            <person name="Li S."/>
            <person name="Pierce S.K."/>
            <person name="Wang J."/>
        </authorList>
    </citation>
    <scope>NUCLEOTIDE SEQUENCE [LARGE SCALE GENOMIC DNA]</scope>
    <source>
        <strain evidence="5">EC2010</strain>
        <tissue evidence="5">Whole organism of an adult</tissue>
    </source>
</reference>
<evidence type="ECO:0000256" key="2">
    <source>
        <dbReference type="ARBA" id="ARBA00022980"/>
    </source>
</evidence>
<accession>A0A433TZ37</accession>
<proteinExistence type="inferred from homology"/>
<sequence>MARRATGLASSIFSRLFNIQAKNSRSSITTEWNSCHLNSKTLVPNLGCPVNFQRQLCNSSCDQLMSSSLCFRSKQLSSQPRSLLVGLCSSHGFSSAERHFTGQFEQRRFYQSALRPRLICPGCYFVWRHGRKHVECSDHPRHKQMKRVATRKMWKEDYTAGKWLKAMDFHKVHYRQDQRNVDRTAMSHNWVAGKLGTEL</sequence>
<evidence type="ECO:0000256" key="1">
    <source>
        <dbReference type="ARBA" id="ARBA00007645"/>
    </source>
</evidence>
<dbReference type="OrthoDB" id="10265903at2759"/>
<evidence type="ECO:0000313" key="6">
    <source>
        <dbReference type="Proteomes" id="UP000271974"/>
    </source>
</evidence>
<dbReference type="InterPro" id="IPR000473">
    <property type="entry name" value="Ribosomal_bL36"/>
</dbReference>
<dbReference type="GO" id="GO:0006412">
    <property type="term" value="P:translation"/>
    <property type="evidence" value="ECO:0007669"/>
    <property type="project" value="InterPro"/>
</dbReference>
<gene>
    <name evidence="5" type="ORF">EGW08_005380</name>
</gene>
<comment type="similarity">
    <text evidence="1">Belongs to the bacterial ribosomal protein bL36 family.</text>
</comment>
<dbReference type="SUPFAM" id="SSF57840">
    <property type="entry name" value="Ribosomal protein L36"/>
    <property type="match status" value="1"/>
</dbReference>
<keyword evidence="2" id="KW-0689">Ribosomal protein</keyword>
<evidence type="ECO:0000313" key="5">
    <source>
        <dbReference type="EMBL" id="RUS86843.1"/>
    </source>
</evidence>
<dbReference type="GO" id="GO:1990904">
    <property type="term" value="C:ribonucleoprotein complex"/>
    <property type="evidence" value="ECO:0007669"/>
    <property type="project" value="UniProtKB-KW"/>
</dbReference>